<evidence type="ECO:0000313" key="4">
    <source>
        <dbReference type="Proteomes" id="UP000819052"/>
    </source>
</evidence>
<keyword evidence="1" id="KW-0812">Transmembrane</keyword>
<evidence type="ECO:0000313" key="3">
    <source>
        <dbReference type="EMBL" id="NHZ43598.1"/>
    </source>
</evidence>
<accession>A0ABX0MAD3</accession>
<proteinExistence type="predicted"/>
<comment type="caution">
    <text evidence="3">The sequence shown here is derived from an EMBL/GenBank/DDBJ whole genome shotgun (WGS) entry which is preliminary data.</text>
</comment>
<keyword evidence="4" id="KW-1185">Reference proteome</keyword>
<protein>
    <submittedName>
        <fullName evidence="3">DUF4408 domain-containing protein</fullName>
    </submittedName>
</protein>
<gene>
    <name evidence="3" type="ORF">F1609_25995</name>
</gene>
<evidence type="ECO:0000259" key="2">
    <source>
        <dbReference type="Pfam" id="PF14364"/>
    </source>
</evidence>
<sequence>MIPAVILAKPSLLFLFGNFIIIAIQSFRENK</sequence>
<organism evidence="3 4">
    <name type="scientific">Massilia aquatica</name>
    <dbReference type="NCBI Taxonomy" id="2609000"/>
    <lineage>
        <taxon>Bacteria</taxon>
        <taxon>Pseudomonadati</taxon>
        <taxon>Pseudomonadota</taxon>
        <taxon>Betaproteobacteria</taxon>
        <taxon>Burkholderiales</taxon>
        <taxon>Oxalobacteraceae</taxon>
        <taxon>Telluria group</taxon>
        <taxon>Massilia</taxon>
    </lineage>
</organism>
<evidence type="ECO:0000256" key="1">
    <source>
        <dbReference type="SAM" id="Phobius"/>
    </source>
</evidence>
<keyword evidence="1" id="KW-1133">Transmembrane helix</keyword>
<feature type="transmembrane region" description="Helical" evidence="1">
    <location>
        <begin position="6"/>
        <end position="27"/>
    </location>
</feature>
<dbReference type="InterPro" id="IPR025520">
    <property type="entry name" value="DUF4408"/>
</dbReference>
<name>A0ABX0MAD3_9BURK</name>
<feature type="domain" description="DUF4408" evidence="2">
    <location>
        <begin position="7"/>
        <end position="24"/>
    </location>
</feature>
<keyword evidence="1" id="KW-0472">Membrane</keyword>
<dbReference type="Pfam" id="PF14364">
    <property type="entry name" value="DUF4408"/>
    <property type="match status" value="1"/>
</dbReference>
<dbReference type="Proteomes" id="UP000819052">
    <property type="component" value="Unassembled WGS sequence"/>
</dbReference>
<dbReference type="EMBL" id="VVIW01000021">
    <property type="protein sequence ID" value="NHZ43598.1"/>
    <property type="molecule type" value="Genomic_DNA"/>
</dbReference>
<reference evidence="3 4" key="1">
    <citation type="submission" date="2019-09" db="EMBL/GenBank/DDBJ databases">
        <title>Taxonomy of Antarctic Massilia spp.: description of Massilia rubra sp. nov., Massilia aquatica sp. nov., Massilia mucilaginosa sp. nov., Massilia frigida sp. nov. isolated from streams, lakes and regoliths.</title>
        <authorList>
            <person name="Holochova P."/>
            <person name="Sedlacek I."/>
            <person name="Kralova S."/>
            <person name="Maslanova I."/>
            <person name="Busse H.-J."/>
            <person name="Stankova E."/>
            <person name="Vrbovska V."/>
            <person name="Kovarovic V."/>
            <person name="Bartak M."/>
            <person name="Svec P."/>
            <person name="Pantucek R."/>
        </authorList>
    </citation>
    <scope>NUCLEOTIDE SEQUENCE [LARGE SCALE GENOMIC DNA]</scope>
    <source>
        <strain evidence="3 4">CCM 8693</strain>
    </source>
</reference>